<dbReference type="Pfam" id="PF00254">
    <property type="entry name" value="FKBP_C"/>
    <property type="match status" value="1"/>
</dbReference>
<feature type="domain" description="PPIase FKBP-type" evidence="11">
    <location>
        <begin position="6"/>
        <end position="103"/>
    </location>
</feature>
<dbReference type="Gene3D" id="3.10.50.40">
    <property type="match status" value="1"/>
</dbReference>
<dbReference type="Proteomes" id="UP000275394">
    <property type="component" value="Unassembled WGS sequence"/>
</dbReference>
<reference evidence="12 13" key="1">
    <citation type="submission" date="2018-11" db="EMBL/GenBank/DDBJ databases">
        <title>Genomic Encyclopedia of Type Strains, Phase IV (KMG-IV): sequencing the most valuable type-strain genomes for metagenomic binning, comparative biology and taxonomic classification.</title>
        <authorList>
            <person name="Goeker M."/>
        </authorList>
    </citation>
    <scope>NUCLEOTIDE SEQUENCE [LARGE SCALE GENOMIC DNA]</scope>
    <source>
        <strain evidence="12 13">DSM 100316</strain>
    </source>
</reference>
<evidence type="ECO:0000256" key="5">
    <source>
        <dbReference type="ARBA" id="ARBA00023110"/>
    </source>
</evidence>
<comment type="subcellular location">
    <subcellularLocation>
        <location evidence="2">Cytoplasm</location>
    </subcellularLocation>
</comment>
<comment type="caution">
    <text evidence="12">The sequence shown here is derived from an EMBL/GenBank/DDBJ whole genome shotgun (WGS) entry which is preliminary data.</text>
</comment>
<accession>A0A3N2DPW5</accession>
<evidence type="ECO:0000313" key="13">
    <source>
        <dbReference type="Proteomes" id="UP000275394"/>
    </source>
</evidence>
<gene>
    <name evidence="12" type="ORF">EDC56_2317</name>
</gene>
<evidence type="ECO:0000256" key="10">
    <source>
        <dbReference type="RuleBase" id="RU003915"/>
    </source>
</evidence>
<dbReference type="GO" id="GO:0003755">
    <property type="term" value="F:peptidyl-prolyl cis-trans isomerase activity"/>
    <property type="evidence" value="ECO:0007669"/>
    <property type="project" value="UniProtKB-UniRule"/>
</dbReference>
<dbReference type="EMBL" id="RKHR01000004">
    <property type="protein sequence ID" value="ROS01868.1"/>
    <property type="molecule type" value="Genomic_DNA"/>
</dbReference>
<keyword evidence="7 9" id="KW-0413">Isomerase</keyword>
<comment type="similarity">
    <text evidence="3 10">Belongs to the FKBP-type PPIase family.</text>
</comment>
<evidence type="ECO:0000256" key="7">
    <source>
        <dbReference type="ARBA" id="ARBA00023235"/>
    </source>
</evidence>
<keyword evidence="13" id="KW-1185">Reference proteome</keyword>
<keyword evidence="6" id="KW-0143">Chaperone</keyword>
<dbReference type="GO" id="GO:0005737">
    <property type="term" value="C:cytoplasm"/>
    <property type="evidence" value="ECO:0007669"/>
    <property type="project" value="UniProtKB-SubCell"/>
</dbReference>
<evidence type="ECO:0000256" key="8">
    <source>
        <dbReference type="ARBA" id="ARBA00037071"/>
    </source>
</evidence>
<dbReference type="SUPFAM" id="SSF54534">
    <property type="entry name" value="FKBP-like"/>
    <property type="match status" value="1"/>
</dbReference>
<evidence type="ECO:0000256" key="6">
    <source>
        <dbReference type="ARBA" id="ARBA00023186"/>
    </source>
</evidence>
<evidence type="ECO:0000313" key="12">
    <source>
        <dbReference type="EMBL" id="ROS01868.1"/>
    </source>
</evidence>
<comment type="function">
    <text evidence="8">Also involved in hydrogenase metallocenter assembly, probably by participating in the nickel insertion step. This function in hydrogenase biosynthesis requires chaperone activity and the presence of the metal-binding domain, but not PPIase activity.</text>
</comment>
<keyword evidence="5 9" id="KW-0697">Rotamase</keyword>
<organism evidence="12 13">
    <name type="scientific">Sinobacterium caligoides</name>
    <dbReference type="NCBI Taxonomy" id="933926"/>
    <lineage>
        <taxon>Bacteria</taxon>
        <taxon>Pseudomonadati</taxon>
        <taxon>Pseudomonadota</taxon>
        <taxon>Gammaproteobacteria</taxon>
        <taxon>Cellvibrionales</taxon>
        <taxon>Spongiibacteraceae</taxon>
        <taxon>Sinobacterium</taxon>
    </lineage>
</organism>
<dbReference type="OrthoDB" id="9808891at2"/>
<evidence type="ECO:0000256" key="3">
    <source>
        <dbReference type="ARBA" id="ARBA00006577"/>
    </source>
</evidence>
<dbReference type="GO" id="GO:0042026">
    <property type="term" value="P:protein refolding"/>
    <property type="evidence" value="ECO:0007669"/>
    <property type="project" value="UniProtKB-ARBA"/>
</dbReference>
<dbReference type="PANTHER" id="PTHR47861">
    <property type="entry name" value="FKBP-TYPE PEPTIDYL-PROLYL CIS-TRANS ISOMERASE SLYD"/>
    <property type="match status" value="1"/>
</dbReference>
<evidence type="ECO:0000256" key="4">
    <source>
        <dbReference type="ARBA" id="ARBA00022490"/>
    </source>
</evidence>
<keyword evidence="4" id="KW-0963">Cytoplasm</keyword>
<evidence type="ECO:0000256" key="1">
    <source>
        <dbReference type="ARBA" id="ARBA00000971"/>
    </source>
</evidence>
<evidence type="ECO:0000256" key="9">
    <source>
        <dbReference type="PROSITE-ProRule" id="PRU00277"/>
    </source>
</evidence>
<dbReference type="PROSITE" id="PS50059">
    <property type="entry name" value="FKBP_PPIASE"/>
    <property type="match status" value="1"/>
</dbReference>
<dbReference type="PANTHER" id="PTHR47861:SF3">
    <property type="entry name" value="FKBP-TYPE PEPTIDYL-PROLYL CIS-TRANS ISOMERASE SLYD"/>
    <property type="match status" value="1"/>
</dbReference>
<evidence type="ECO:0000259" key="11">
    <source>
        <dbReference type="PROSITE" id="PS50059"/>
    </source>
</evidence>
<proteinExistence type="inferred from homology"/>
<dbReference type="AlphaFoldDB" id="A0A3N2DPW5"/>
<name>A0A3N2DPW5_9GAMM</name>
<comment type="catalytic activity">
    <reaction evidence="1 9 10">
        <text>[protein]-peptidylproline (omega=180) = [protein]-peptidylproline (omega=0)</text>
        <dbReference type="Rhea" id="RHEA:16237"/>
        <dbReference type="Rhea" id="RHEA-COMP:10747"/>
        <dbReference type="Rhea" id="RHEA-COMP:10748"/>
        <dbReference type="ChEBI" id="CHEBI:83833"/>
        <dbReference type="ChEBI" id="CHEBI:83834"/>
        <dbReference type="EC" id="5.2.1.8"/>
    </reaction>
</comment>
<dbReference type="InterPro" id="IPR001179">
    <property type="entry name" value="PPIase_FKBP_dom"/>
</dbReference>
<dbReference type="RefSeq" id="WP_123712622.1">
    <property type="nucleotide sequence ID" value="NZ_RKHR01000004.1"/>
</dbReference>
<dbReference type="EC" id="5.2.1.8" evidence="10"/>
<evidence type="ECO:0000256" key="2">
    <source>
        <dbReference type="ARBA" id="ARBA00004496"/>
    </source>
</evidence>
<protein>
    <recommendedName>
        <fullName evidence="10">Peptidyl-prolyl cis-trans isomerase</fullName>
        <ecNumber evidence="10">5.2.1.8</ecNumber>
    </recommendedName>
</protein>
<dbReference type="InterPro" id="IPR046357">
    <property type="entry name" value="PPIase_dom_sf"/>
</dbReference>
<sequence length="162" mass="17412">MIIEKDKVVSFQYILSDSEGHQVDASTETTPMCYLHGHSNILPKLEQALAGAAVGDQLSITLEAVDAYGPYKESLISRVAVKAIRGGKGKRLQPGTQVYIDTEQGEKVATVIKAGKFQATVDGNHPLAGRTLCFSITVSDIREAHEEELSHGHAHGVGGHQH</sequence>